<organism evidence="3 4">
    <name type="scientific">Wolfiporia cocos (strain MD-104)</name>
    <name type="common">Brown rot fungus</name>
    <dbReference type="NCBI Taxonomy" id="742152"/>
    <lineage>
        <taxon>Eukaryota</taxon>
        <taxon>Fungi</taxon>
        <taxon>Dikarya</taxon>
        <taxon>Basidiomycota</taxon>
        <taxon>Agaricomycotina</taxon>
        <taxon>Agaricomycetes</taxon>
        <taxon>Polyporales</taxon>
        <taxon>Phaeolaceae</taxon>
        <taxon>Wolfiporia</taxon>
    </lineage>
</organism>
<dbReference type="OrthoDB" id="3223806at2759"/>
<evidence type="ECO:0000256" key="1">
    <source>
        <dbReference type="ARBA" id="ARBA00009005"/>
    </source>
</evidence>
<evidence type="ECO:0000313" key="4">
    <source>
        <dbReference type="Proteomes" id="UP000218811"/>
    </source>
</evidence>
<dbReference type="InterPro" id="IPR050452">
    <property type="entry name" value="Metacaspase"/>
</dbReference>
<reference evidence="3 4" key="1">
    <citation type="journal article" date="2012" name="Science">
        <title>The Paleozoic origin of enzymatic lignin decomposition reconstructed from 31 fungal genomes.</title>
        <authorList>
            <person name="Floudas D."/>
            <person name="Binder M."/>
            <person name="Riley R."/>
            <person name="Barry K."/>
            <person name="Blanchette R.A."/>
            <person name="Henrissat B."/>
            <person name="Martinez A.T."/>
            <person name="Otillar R."/>
            <person name="Spatafora J.W."/>
            <person name="Yadav J.S."/>
            <person name="Aerts A."/>
            <person name="Benoit I."/>
            <person name="Boyd A."/>
            <person name="Carlson A."/>
            <person name="Copeland A."/>
            <person name="Coutinho P.M."/>
            <person name="de Vries R.P."/>
            <person name="Ferreira P."/>
            <person name="Findley K."/>
            <person name="Foster B."/>
            <person name="Gaskell J."/>
            <person name="Glotzer D."/>
            <person name="Gorecki P."/>
            <person name="Heitman J."/>
            <person name="Hesse C."/>
            <person name="Hori C."/>
            <person name="Igarashi K."/>
            <person name="Jurgens J.A."/>
            <person name="Kallen N."/>
            <person name="Kersten P."/>
            <person name="Kohler A."/>
            <person name="Kuees U."/>
            <person name="Kumar T.K.A."/>
            <person name="Kuo A."/>
            <person name="LaButti K."/>
            <person name="Larrondo L.F."/>
            <person name="Lindquist E."/>
            <person name="Ling A."/>
            <person name="Lombard V."/>
            <person name="Lucas S."/>
            <person name="Lundell T."/>
            <person name="Martin R."/>
            <person name="McLaughlin D.J."/>
            <person name="Morgenstern I."/>
            <person name="Morin E."/>
            <person name="Murat C."/>
            <person name="Nagy L.G."/>
            <person name="Nolan M."/>
            <person name="Ohm R.A."/>
            <person name="Patyshakuliyeva A."/>
            <person name="Rokas A."/>
            <person name="Ruiz-Duenas F.J."/>
            <person name="Sabat G."/>
            <person name="Salamov A."/>
            <person name="Samejima M."/>
            <person name="Schmutz J."/>
            <person name="Slot J.C."/>
            <person name="St John F."/>
            <person name="Stenlid J."/>
            <person name="Sun H."/>
            <person name="Sun S."/>
            <person name="Syed K."/>
            <person name="Tsang A."/>
            <person name="Wiebenga A."/>
            <person name="Young D."/>
            <person name="Pisabarro A."/>
            <person name="Eastwood D.C."/>
            <person name="Martin F."/>
            <person name="Cullen D."/>
            <person name="Grigoriev I.V."/>
            <person name="Hibbett D.S."/>
        </authorList>
    </citation>
    <scope>NUCLEOTIDE SEQUENCE [LARGE SCALE GENOMIC DNA]</scope>
    <source>
        <strain evidence="3 4">MD-104</strain>
    </source>
</reference>
<keyword evidence="4" id="KW-1185">Reference proteome</keyword>
<dbReference type="GO" id="GO:0004197">
    <property type="term" value="F:cysteine-type endopeptidase activity"/>
    <property type="evidence" value="ECO:0007669"/>
    <property type="project" value="InterPro"/>
</dbReference>
<dbReference type="EMBL" id="KB468146">
    <property type="protein sequence ID" value="PCH43376.1"/>
    <property type="molecule type" value="Genomic_DNA"/>
</dbReference>
<accession>A0A2H3JMF3</accession>
<dbReference type="GO" id="GO:0006508">
    <property type="term" value="P:proteolysis"/>
    <property type="evidence" value="ECO:0007669"/>
    <property type="project" value="InterPro"/>
</dbReference>
<sequence length="637" mass="71007">MGSRVFALIIGIDKYKSGRIWNLESCVDDAKNVKRWLSHDLHVPRDQICLLLDAEATKRQIEDKFMTHLVNNPAIEPGDSIIVYFSGHGSRVRSPAGWFEQGRGEVEVLCPYDHDTKTGNGRVAGISDRSLHAMMRDLSQAKGDNVTLMLDVCFSPPKAGREERGRSHIRYTPTVKADSNDLLSGFWKGAVAHKGAPSTSRGFAATSHSSHIVLAACGTGWIATEGKSGGNFTRALMLLKDRVSFHKLTYTNLAAEVTALMDDHQHAVSLGRHADRILFDDIPFLPDARYVSIDVYDHEKLRVDAGAIHGIMEGTEFSIHLHNRRGSLNPVVATYHAVEVHPTWCIARCKHSAKSFARQGWARIVRWNNRTPFRVHLRKSFFSLMRRCRLRREISSDPVKAVSKPGPNMLRVKSATHADISVKLRRRELVVERHDPVLTSHCRSIIHLPSERTHSDLRIIDDAARFHLHLHRKNPEKPLSGLVGMELFRMDASTWTRTSGNLFVNGKAEIIDDEKGSIYAVTVHNYSDYDLWPYLAYMDSSGYGISMVYHPDPANTDSAAPLKKHSQLVIGSGSPDSEALSFSLAGGADVGAGFLKLAFISTKSRGSRDLRSTPQNQEIWDSVTACVTVARRSEMGR</sequence>
<evidence type="ECO:0000313" key="3">
    <source>
        <dbReference type="EMBL" id="PCH43376.1"/>
    </source>
</evidence>
<comment type="similarity">
    <text evidence="1">Belongs to the peptidase C14B family.</text>
</comment>
<dbReference type="Pfam" id="PF00656">
    <property type="entry name" value="Peptidase_C14"/>
    <property type="match status" value="1"/>
</dbReference>
<name>A0A2H3JMF3_WOLCO</name>
<gene>
    <name evidence="3" type="ORF">WOLCODRAFT_103408</name>
</gene>
<dbReference type="AlphaFoldDB" id="A0A2H3JMF3"/>
<dbReference type="Proteomes" id="UP000218811">
    <property type="component" value="Unassembled WGS sequence"/>
</dbReference>
<dbReference type="InterPro" id="IPR011600">
    <property type="entry name" value="Pept_C14_caspase"/>
</dbReference>
<dbReference type="GO" id="GO:0005737">
    <property type="term" value="C:cytoplasm"/>
    <property type="evidence" value="ECO:0007669"/>
    <property type="project" value="TreeGrafter"/>
</dbReference>
<feature type="domain" description="Peptidase C14 caspase" evidence="2">
    <location>
        <begin position="5"/>
        <end position="238"/>
    </location>
</feature>
<dbReference type="PANTHER" id="PTHR48104:SF30">
    <property type="entry name" value="METACASPASE-1"/>
    <property type="match status" value="1"/>
</dbReference>
<proteinExistence type="inferred from homology"/>
<protein>
    <recommendedName>
        <fullName evidence="2">Peptidase C14 caspase domain-containing protein</fullName>
    </recommendedName>
</protein>
<dbReference type="Gene3D" id="3.40.50.1460">
    <property type="match status" value="1"/>
</dbReference>
<dbReference type="PANTHER" id="PTHR48104">
    <property type="entry name" value="METACASPASE-4"/>
    <property type="match status" value="1"/>
</dbReference>
<dbReference type="OMA" id="RTPFRVH"/>
<evidence type="ECO:0000259" key="2">
    <source>
        <dbReference type="Pfam" id="PF00656"/>
    </source>
</evidence>